<keyword evidence="2" id="KW-1185">Reference proteome</keyword>
<dbReference type="InterPro" id="IPR012347">
    <property type="entry name" value="Ferritin-like"/>
</dbReference>
<dbReference type="Gene3D" id="1.20.1260.10">
    <property type="match status" value="1"/>
</dbReference>
<proteinExistence type="predicted"/>
<organism evidence="1 2">
    <name type="scientific">Paraburkholderia kirstenboschensis</name>
    <dbReference type="NCBI Taxonomy" id="1245436"/>
    <lineage>
        <taxon>Bacteria</taxon>
        <taxon>Pseudomonadati</taxon>
        <taxon>Pseudomonadota</taxon>
        <taxon>Betaproteobacteria</taxon>
        <taxon>Burkholderiales</taxon>
        <taxon>Burkholderiaceae</taxon>
        <taxon>Paraburkholderia</taxon>
    </lineage>
</organism>
<dbReference type="InterPro" id="IPR010287">
    <property type="entry name" value="DUF892_YciF-like"/>
</dbReference>
<dbReference type="InterPro" id="IPR009078">
    <property type="entry name" value="Ferritin-like_SF"/>
</dbReference>
<reference evidence="1 2" key="1">
    <citation type="submission" date="2023-10" db="EMBL/GenBank/DDBJ databases">
        <title>Surface-active antibiotics is a multifunctional adaptation for post-fire microbes.</title>
        <authorList>
            <person name="Liu M.D."/>
            <person name="Du Y."/>
            <person name="Koupaei S.K."/>
            <person name="Kim N.R."/>
            <person name="Zhang W."/>
            <person name="Traxler M.F."/>
        </authorList>
    </citation>
    <scope>NUCLEOTIDE SEQUENCE [LARGE SCALE GENOMIC DNA]</scope>
    <source>
        <strain evidence="1 2">F3</strain>
    </source>
</reference>
<evidence type="ECO:0000313" key="1">
    <source>
        <dbReference type="EMBL" id="WOD14688.1"/>
    </source>
</evidence>
<dbReference type="Proteomes" id="UP001302652">
    <property type="component" value="Chromosome 3"/>
</dbReference>
<gene>
    <name evidence="1" type="ORF">RW095_00120</name>
</gene>
<sequence length="170" mass="19081">MSTSRAHLIHWLRNAYAMEKHSEAMLAAQAARLGYDDPQMRMRIEQHLQETLGQQAMLEGCLARLDSRPSLIKGMGGEMAAFAQALIGMTMRDEMVKGAMTMYAFEHMEIASYTALMHAAEAGGDLETKRICEQVLAQEVEMAGWLFRRIPATVTRYLACSARTRLEAPR</sequence>
<name>A0ABZ0EBT4_9BURK</name>
<dbReference type="Pfam" id="PF05974">
    <property type="entry name" value="DUF892"/>
    <property type="match status" value="1"/>
</dbReference>
<dbReference type="RefSeq" id="WP_317016662.1">
    <property type="nucleotide sequence ID" value="NZ_CP136511.1"/>
</dbReference>
<dbReference type="SUPFAM" id="SSF47240">
    <property type="entry name" value="Ferritin-like"/>
    <property type="match status" value="1"/>
</dbReference>
<protein>
    <submittedName>
        <fullName evidence="1">Ferritin-like domain-containing protein</fullName>
    </submittedName>
</protein>
<evidence type="ECO:0000313" key="2">
    <source>
        <dbReference type="Proteomes" id="UP001302652"/>
    </source>
</evidence>
<accession>A0ABZ0EBT4</accession>
<dbReference type="EMBL" id="CP136511">
    <property type="protein sequence ID" value="WOD14688.1"/>
    <property type="molecule type" value="Genomic_DNA"/>
</dbReference>